<dbReference type="RefSeq" id="WP_116180189.1">
    <property type="nucleotide sequence ID" value="NZ_CP144375.1"/>
</dbReference>
<keyword evidence="2" id="KW-1185">Reference proteome</keyword>
<evidence type="ECO:0000313" key="1">
    <source>
        <dbReference type="EMBL" id="REH34775.1"/>
    </source>
</evidence>
<dbReference type="EMBL" id="QUNO01000019">
    <property type="protein sequence ID" value="REH34775.1"/>
    <property type="molecule type" value="Genomic_DNA"/>
</dbReference>
<reference evidence="1 2" key="1">
    <citation type="submission" date="2018-08" db="EMBL/GenBank/DDBJ databases">
        <title>Genomic Encyclopedia of Archaeal and Bacterial Type Strains, Phase II (KMG-II): from individual species to whole genera.</title>
        <authorList>
            <person name="Goeker M."/>
        </authorList>
    </citation>
    <scope>NUCLEOTIDE SEQUENCE [LARGE SCALE GENOMIC DNA]</scope>
    <source>
        <strain evidence="1 2">DSM 45791</strain>
    </source>
</reference>
<comment type="caution">
    <text evidence="1">The sequence shown here is derived from an EMBL/GenBank/DDBJ whole genome shotgun (WGS) entry which is preliminary data.</text>
</comment>
<organism evidence="1 2">
    <name type="scientific">Kutzneria buriramensis</name>
    <dbReference type="NCBI Taxonomy" id="1045776"/>
    <lineage>
        <taxon>Bacteria</taxon>
        <taxon>Bacillati</taxon>
        <taxon>Actinomycetota</taxon>
        <taxon>Actinomycetes</taxon>
        <taxon>Pseudonocardiales</taxon>
        <taxon>Pseudonocardiaceae</taxon>
        <taxon>Kutzneria</taxon>
    </lineage>
</organism>
<sequence>MTGPDFVMWLDTRTAMYDGSVPADVSLKPLKLAGADPPLRELAVHHHWVPQNVTAPVALRSPTTNEPPWL</sequence>
<proteinExistence type="predicted"/>
<accession>A0A3E0GYE9</accession>
<evidence type="ECO:0000313" key="2">
    <source>
        <dbReference type="Proteomes" id="UP000256269"/>
    </source>
</evidence>
<dbReference type="AlphaFoldDB" id="A0A3E0GYE9"/>
<dbReference type="Proteomes" id="UP000256269">
    <property type="component" value="Unassembled WGS sequence"/>
</dbReference>
<protein>
    <submittedName>
        <fullName evidence="1">Uncharacterized protein</fullName>
    </submittedName>
</protein>
<gene>
    <name evidence="1" type="ORF">BCF44_11951</name>
</gene>
<name>A0A3E0GYE9_9PSEU</name>